<reference evidence="1" key="1">
    <citation type="submission" date="2021-02" db="EMBL/GenBank/DDBJ databases">
        <authorList>
            <person name="Nowell W R."/>
        </authorList>
    </citation>
    <scope>NUCLEOTIDE SEQUENCE</scope>
</reference>
<keyword evidence="2" id="KW-1185">Reference proteome</keyword>
<comment type="caution">
    <text evidence="1">The sequence shown here is derived from an EMBL/GenBank/DDBJ whole genome shotgun (WGS) entry which is preliminary data.</text>
</comment>
<gene>
    <name evidence="1" type="ORF">XAT740_LOCUS23109</name>
</gene>
<proteinExistence type="predicted"/>
<dbReference type="Proteomes" id="UP000663828">
    <property type="component" value="Unassembled WGS sequence"/>
</dbReference>
<organism evidence="1 2">
    <name type="scientific">Adineta ricciae</name>
    <name type="common">Rotifer</name>
    <dbReference type="NCBI Taxonomy" id="249248"/>
    <lineage>
        <taxon>Eukaryota</taxon>
        <taxon>Metazoa</taxon>
        <taxon>Spiralia</taxon>
        <taxon>Gnathifera</taxon>
        <taxon>Rotifera</taxon>
        <taxon>Eurotatoria</taxon>
        <taxon>Bdelloidea</taxon>
        <taxon>Adinetida</taxon>
        <taxon>Adinetidae</taxon>
        <taxon>Adineta</taxon>
    </lineage>
</organism>
<sequence>MYCTVRRPVSSDKDDSNFFPRLAATLPNPVDAGLSKTSYWDSPVAVQASGVSWQVAAQSGVVETEGVHGERAVIDGTVSDKMFPLNICRISI</sequence>
<dbReference type="AlphaFoldDB" id="A0A814VQE6"/>
<evidence type="ECO:0000313" key="1">
    <source>
        <dbReference type="EMBL" id="CAF1190920.1"/>
    </source>
</evidence>
<protein>
    <submittedName>
        <fullName evidence="1">Uncharacterized protein</fullName>
    </submittedName>
</protein>
<dbReference type="EMBL" id="CAJNOR010001734">
    <property type="protein sequence ID" value="CAF1190920.1"/>
    <property type="molecule type" value="Genomic_DNA"/>
</dbReference>
<evidence type="ECO:0000313" key="2">
    <source>
        <dbReference type="Proteomes" id="UP000663828"/>
    </source>
</evidence>
<name>A0A814VQE6_ADIRI</name>
<accession>A0A814VQE6</accession>